<dbReference type="SMART" id="SM00091">
    <property type="entry name" value="PAS"/>
    <property type="match status" value="4"/>
</dbReference>
<feature type="transmembrane region" description="Helical" evidence="10">
    <location>
        <begin position="106"/>
        <end position="129"/>
    </location>
</feature>
<dbReference type="InterPro" id="IPR005467">
    <property type="entry name" value="His_kinase_dom"/>
</dbReference>
<evidence type="ECO:0000256" key="8">
    <source>
        <dbReference type="ARBA" id="ARBA00023026"/>
    </source>
</evidence>
<accession>A0A6J4VUA9</accession>
<dbReference type="NCBIfam" id="TIGR00229">
    <property type="entry name" value="sensory_box"/>
    <property type="match status" value="4"/>
</dbReference>
<dbReference type="Pfam" id="PF07568">
    <property type="entry name" value="HisKA_2"/>
    <property type="match status" value="1"/>
</dbReference>
<dbReference type="PROSITE" id="PS50109">
    <property type="entry name" value="HIS_KIN"/>
    <property type="match status" value="1"/>
</dbReference>
<dbReference type="PANTHER" id="PTHR41523:SF8">
    <property type="entry name" value="ETHYLENE RESPONSE SENSOR PROTEIN"/>
    <property type="match status" value="1"/>
</dbReference>
<dbReference type="AlphaFoldDB" id="A0A6J4VUA9"/>
<dbReference type="InterPro" id="IPR036890">
    <property type="entry name" value="HATPase_C_sf"/>
</dbReference>
<feature type="domain" description="PAC" evidence="13">
    <location>
        <begin position="532"/>
        <end position="584"/>
    </location>
</feature>
<dbReference type="Pfam" id="PF02518">
    <property type="entry name" value="HATPase_c"/>
    <property type="match status" value="1"/>
</dbReference>
<proteinExistence type="predicted"/>
<protein>
    <recommendedName>
        <fullName evidence="2">histidine kinase</fullName>
        <ecNumber evidence="2">2.7.13.3</ecNumber>
    </recommendedName>
</protein>
<evidence type="ECO:0000256" key="1">
    <source>
        <dbReference type="ARBA" id="ARBA00000085"/>
    </source>
</evidence>
<evidence type="ECO:0000313" key="14">
    <source>
        <dbReference type="EMBL" id="CAA9589434.1"/>
    </source>
</evidence>
<evidence type="ECO:0000256" key="6">
    <source>
        <dbReference type="ARBA" id="ARBA00022777"/>
    </source>
</evidence>
<keyword evidence="7" id="KW-0067">ATP-binding</keyword>
<dbReference type="Pfam" id="PF25487">
    <property type="entry name" value="ETR1_N"/>
    <property type="match status" value="1"/>
</dbReference>
<evidence type="ECO:0000259" key="11">
    <source>
        <dbReference type="PROSITE" id="PS50109"/>
    </source>
</evidence>
<keyword evidence="8" id="KW-0843">Virulence</keyword>
<dbReference type="GO" id="GO:0004673">
    <property type="term" value="F:protein histidine kinase activity"/>
    <property type="evidence" value="ECO:0007669"/>
    <property type="project" value="UniProtKB-EC"/>
</dbReference>
<dbReference type="SUPFAM" id="SSF55785">
    <property type="entry name" value="PYP-like sensor domain (PAS domain)"/>
    <property type="match status" value="4"/>
</dbReference>
<feature type="coiled-coil region" evidence="9">
    <location>
        <begin position="135"/>
        <end position="208"/>
    </location>
</feature>
<name>A0A6J4VUA9_9CYAN</name>
<reference evidence="14" key="1">
    <citation type="submission" date="2020-02" db="EMBL/GenBank/DDBJ databases">
        <authorList>
            <person name="Meier V. D."/>
        </authorList>
    </citation>
    <scope>NUCLEOTIDE SEQUENCE</scope>
    <source>
        <strain evidence="14">AVDCRST_MAG81</strain>
    </source>
</reference>
<dbReference type="Pfam" id="PF13426">
    <property type="entry name" value="PAS_9"/>
    <property type="match status" value="2"/>
</dbReference>
<dbReference type="SMART" id="SM00387">
    <property type="entry name" value="HATPase_c"/>
    <property type="match status" value="1"/>
</dbReference>
<dbReference type="PANTHER" id="PTHR41523">
    <property type="entry name" value="TWO-COMPONENT SYSTEM SENSOR PROTEIN"/>
    <property type="match status" value="1"/>
</dbReference>
<dbReference type="EC" id="2.7.13.3" evidence="2"/>
<dbReference type="Gene3D" id="3.30.450.20">
    <property type="entry name" value="PAS domain"/>
    <property type="match status" value="4"/>
</dbReference>
<dbReference type="Pfam" id="PF08448">
    <property type="entry name" value="PAS_4"/>
    <property type="match status" value="1"/>
</dbReference>
<keyword evidence="10" id="KW-1133">Transmembrane helix</keyword>
<keyword evidence="3" id="KW-0597">Phosphoprotein</keyword>
<sequence>MTGSLSTFLATLRAASAGSPLIPHGHCYLWKPDLVWLHLISDLLIGLAYYSIPITLVYFARKRKDLPFNWIFQLFGIFIIACGTTHFMEVWTLWHPIYWVSGTIKLLTAIASVYTAVLLVPIVPQALALPSPAQLEMANQELQQQMGERRRAEEALHNLNTELEQRINQRTAALARSNDELANGLQVRKQAEEALQRSEQRFRSLVEATSRIVWTNTPAGEMQGSQPGWSEFTGQSAAEYQGYNWVSAVHPDDAQPTIEAWQKAVDTRSMFMFEHRLRRYDGQWRTFSIRAIPVVEPDGVTIREWVGVHTDITVAKRLEEERQRAEEALRASEARFRRLSESNIVGVMITNYNGDIQEANNALLKMIGYTQQELVAGMVRWRAITPPEHLPKDERAITQINQTGACTPFEKEYIHKNGSRVPILLGCALLEGSQDTTICFALDLTERHRAEEALQASLKDLEDIKFALDKSAIVAITDARGTITSVNDKFCDISKYSREELLGRNHRLINSGYHPKEFFQQMWATISQGQVWYGEIKNRAKDGTFYWVDTTIVPFLDAQRKPYQYVAIRSDVTKRKQTKEALRQSEEFSRRIIESTQDCVKVLDLEGHLLSMNAAGQKLMEIADIEPLLRTPWANFWQGQDEQTRAAMEIACAGGSGKFIGFCPTGKGTPKWWEVVVTPILDATGRPERLLSVSHDITERKQTEEQIKAALKEKEVLLKEIHHRVKNNLQVISSLLNLQSRSLQDKQYLEIFKDSQDRIKAMALIHEKLYQAKDLARINFAGYIRDLAASLFRSYKGNSAAITLQIHIGDVSLGIDAAVPCGLIINELVSNALKHAFGMGNKGEIWIELCRNLDHQFALIVSDNGVGFPKNLDFQNTESLGLQLVNTLAAQLRGRVELSSNGGTEFKITFPT</sequence>
<feature type="coiled-coil region" evidence="9">
    <location>
        <begin position="315"/>
        <end position="342"/>
    </location>
</feature>
<keyword evidence="5" id="KW-0547">Nucleotide-binding</keyword>
<feature type="transmembrane region" description="Helical" evidence="10">
    <location>
        <begin position="71"/>
        <end position="94"/>
    </location>
</feature>
<dbReference type="InterPro" id="IPR013656">
    <property type="entry name" value="PAS_4"/>
</dbReference>
<keyword evidence="4 14" id="KW-0808">Transferase</keyword>
<keyword evidence="10" id="KW-0812">Transmembrane</keyword>
<dbReference type="InterPro" id="IPR001610">
    <property type="entry name" value="PAC"/>
</dbReference>
<dbReference type="GO" id="GO:0005524">
    <property type="term" value="F:ATP binding"/>
    <property type="evidence" value="ECO:0007669"/>
    <property type="project" value="UniProtKB-KW"/>
</dbReference>
<feature type="domain" description="PAC" evidence="13">
    <location>
        <begin position="653"/>
        <end position="709"/>
    </location>
</feature>
<gene>
    <name evidence="14" type="ORF">AVDCRST_MAG81-4698</name>
</gene>
<feature type="domain" description="Histidine kinase" evidence="11">
    <location>
        <begin position="720"/>
        <end position="912"/>
    </location>
</feature>
<feature type="domain" description="PAC" evidence="13">
    <location>
        <begin position="271"/>
        <end position="324"/>
    </location>
</feature>
<feature type="transmembrane region" description="Helical" evidence="10">
    <location>
        <begin position="36"/>
        <end position="59"/>
    </location>
</feature>
<dbReference type="EMBL" id="CADCWO010000244">
    <property type="protein sequence ID" value="CAA9589434.1"/>
    <property type="molecule type" value="Genomic_DNA"/>
</dbReference>
<evidence type="ECO:0000256" key="2">
    <source>
        <dbReference type="ARBA" id="ARBA00012438"/>
    </source>
</evidence>
<keyword evidence="6 14" id="KW-0418">Kinase</keyword>
<evidence type="ECO:0000256" key="10">
    <source>
        <dbReference type="SAM" id="Phobius"/>
    </source>
</evidence>
<feature type="domain" description="PAS" evidence="12">
    <location>
        <begin position="474"/>
        <end position="517"/>
    </location>
</feature>
<dbReference type="InterPro" id="IPR011495">
    <property type="entry name" value="Sig_transdc_His_kin_sub2_dim/P"/>
</dbReference>
<dbReference type="SUPFAM" id="SSF55874">
    <property type="entry name" value="ATPase domain of HSP90 chaperone/DNA topoisomerase II/histidine kinase"/>
    <property type="match status" value="1"/>
</dbReference>
<dbReference type="PROSITE" id="PS50112">
    <property type="entry name" value="PAS"/>
    <property type="match status" value="3"/>
</dbReference>
<dbReference type="InterPro" id="IPR035965">
    <property type="entry name" value="PAS-like_dom_sf"/>
</dbReference>
<comment type="catalytic activity">
    <reaction evidence="1">
        <text>ATP + protein L-histidine = ADP + protein N-phospho-L-histidine.</text>
        <dbReference type="EC" id="2.7.13.3"/>
    </reaction>
</comment>
<dbReference type="InterPro" id="IPR000014">
    <property type="entry name" value="PAS"/>
</dbReference>
<evidence type="ECO:0000256" key="3">
    <source>
        <dbReference type="ARBA" id="ARBA00022553"/>
    </source>
</evidence>
<evidence type="ECO:0000256" key="5">
    <source>
        <dbReference type="ARBA" id="ARBA00022741"/>
    </source>
</evidence>
<organism evidence="14">
    <name type="scientific">uncultured Synechococcales cyanobacterium</name>
    <dbReference type="NCBI Taxonomy" id="1936017"/>
    <lineage>
        <taxon>Bacteria</taxon>
        <taxon>Bacillati</taxon>
        <taxon>Cyanobacteriota</taxon>
        <taxon>Cyanophyceae</taxon>
        <taxon>Synechococcales</taxon>
        <taxon>environmental samples</taxon>
    </lineage>
</organism>
<feature type="domain" description="PAS" evidence="12">
    <location>
        <begin position="198"/>
        <end position="268"/>
    </location>
</feature>
<dbReference type="InterPro" id="IPR013655">
    <property type="entry name" value="PAS_fold_3"/>
</dbReference>
<evidence type="ECO:0000259" key="12">
    <source>
        <dbReference type="PROSITE" id="PS50112"/>
    </source>
</evidence>
<evidence type="ECO:0000256" key="9">
    <source>
        <dbReference type="SAM" id="Coils"/>
    </source>
</evidence>
<keyword evidence="10" id="KW-0472">Membrane</keyword>
<evidence type="ECO:0000256" key="7">
    <source>
        <dbReference type="ARBA" id="ARBA00022840"/>
    </source>
</evidence>
<dbReference type="InterPro" id="IPR000700">
    <property type="entry name" value="PAS-assoc_C"/>
</dbReference>
<feature type="domain" description="PAS" evidence="12">
    <location>
        <begin position="332"/>
        <end position="404"/>
    </location>
</feature>
<dbReference type="Gene3D" id="3.30.565.10">
    <property type="entry name" value="Histidine kinase-like ATPase, C-terminal domain"/>
    <property type="match status" value="1"/>
</dbReference>
<evidence type="ECO:0000259" key="13">
    <source>
        <dbReference type="PROSITE" id="PS50113"/>
    </source>
</evidence>
<dbReference type="CDD" id="cd00130">
    <property type="entry name" value="PAS"/>
    <property type="match status" value="3"/>
</dbReference>
<evidence type="ECO:0000256" key="4">
    <source>
        <dbReference type="ARBA" id="ARBA00022679"/>
    </source>
</evidence>
<dbReference type="PROSITE" id="PS50113">
    <property type="entry name" value="PAC"/>
    <property type="match status" value="3"/>
</dbReference>
<dbReference type="SMART" id="SM00086">
    <property type="entry name" value="PAC"/>
    <property type="match status" value="4"/>
</dbReference>
<dbReference type="FunFam" id="3.30.450.20:FF:000099">
    <property type="entry name" value="Sensory box sensor histidine kinase"/>
    <property type="match status" value="1"/>
</dbReference>
<keyword evidence="9" id="KW-0175">Coiled coil</keyword>
<dbReference type="InterPro" id="IPR003594">
    <property type="entry name" value="HATPase_dom"/>
</dbReference>
<dbReference type="Pfam" id="PF08447">
    <property type="entry name" value="PAS_3"/>
    <property type="match status" value="1"/>
</dbReference>
<dbReference type="InterPro" id="IPR058544">
    <property type="entry name" value="ETR1_N"/>
</dbReference>